<evidence type="ECO:0000256" key="1">
    <source>
        <dbReference type="SAM" id="MobiDB-lite"/>
    </source>
</evidence>
<keyword evidence="2" id="KW-0472">Membrane</keyword>
<gene>
    <name evidence="3" type="ORF">CVLEPA_LOCUS2547</name>
</gene>
<keyword evidence="2" id="KW-0812">Transmembrane</keyword>
<feature type="region of interest" description="Disordered" evidence="1">
    <location>
        <begin position="156"/>
        <end position="227"/>
    </location>
</feature>
<feature type="transmembrane region" description="Helical" evidence="2">
    <location>
        <begin position="53"/>
        <end position="74"/>
    </location>
</feature>
<proteinExistence type="predicted"/>
<evidence type="ECO:0000313" key="4">
    <source>
        <dbReference type="Proteomes" id="UP001642483"/>
    </source>
</evidence>
<organism evidence="3 4">
    <name type="scientific">Clavelina lepadiformis</name>
    <name type="common">Light-bulb sea squirt</name>
    <name type="synonym">Ascidia lepadiformis</name>
    <dbReference type="NCBI Taxonomy" id="159417"/>
    <lineage>
        <taxon>Eukaryota</taxon>
        <taxon>Metazoa</taxon>
        <taxon>Chordata</taxon>
        <taxon>Tunicata</taxon>
        <taxon>Ascidiacea</taxon>
        <taxon>Aplousobranchia</taxon>
        <taxon>Clavelinidae</taxon>
        <taxon>Clavelina</taxon>
    </lineage>
</organism>
<feature type="region of interest" description="Disordered" evidence="1">
    <location>
        <begin position="288"/>
        <end position="322"/>
    </location>
</feature>
<sequence length="322" mass="35144">MNLRNFNVSPIDQTTTMLGRLSQSAHENAVGNNVNQNSPSNDNPAFMGNASDYILIAMIIAMMLCMAVCCLCLFCRSSSRITFCGFNFEVNDRSASVAVDDLSELHEVVPLTPTVAGHCQIPDIENMLQSDPPPPKYSDVATSTVFDRFKWKSKRRGHSTTDDKSGTDTTISRKSGDGNGRGKSKKADRRRGRLTQRSASYQHPKLSSLRQNTSVSTMPVAEGKSTRKSSRFFTLNARPVLQHSSSDCTFYASTANKSTAFEIGLPEIQDSETDSKADTLNINVPATISGVSGNIQDPCKASDKSEDPPSNEPSAYDDEVFM</sequence>
<protein>
    <submittedName>
        <fullName evidence="3">Uncharacterized protein</fullName>
    </submittedName>
</protein>
<evidence type="ECO:0000313" key="3">
    <source>
        <dbReference type="EMBL" id="CAK8672869.1"/>
    </source>
</evidence>
<dbReference type="EMBL" id="CAWYQH010000001">
    <property type="protein sequence ID" value="CAK8672869.1"/>
    <property type="molecule type" value="Genomic_DNA"/>
</dbReference>
<accession>A0ABP0EZG8</accession>
<comment type="caution">
    <text evidence="3">The sequence shown here is derived from an EMBL/GenBank/DDBJ whole genome shotgun (WGS) entry which is preliminary data.</text>
</comment>
<name>A0ABP0EZG8_CLALP</name>
<reference evidence="3 4" key="1">
    <citation type="submission" date="2024-02" db="EMBL/GenBank/DDBJ databases">
        <authorList>
            <person name="Daric V."/>
            <person name="Darras S."/>
        </authorList>
    </citation>
    <scope>NUCLEOTIDE SEQUENCE [LARGE SCALE GENOMIC DNA]</scope>
</reference>
<evidence type="ECO:0000256" key="2">
    <source>
        <dbReference type="SAM" id="Phobius"/>
    </source>
</evidence>
<keyword evidence="2" id="KW-1133">Transmembrane helix</keyword>
<dbReference type="Proteomes" id="UP001642483">
    <property type="component" value="Unassembled WGS sequence"/>
</dbReference>
<feature type="compositionally biased region" description="Basic residues" evidence="1">
    <location>
        <begin position="182"/>
        <end position="194"/>
    </location>
</feature>
<keyword evidence="4" id="KW-1185">Reference proteome</keyword>
<feature type="compositionally biased region" description="Polar residues" evidence="1">
    <location>
        <begin position="208"/>
        <end position="217"/>
    </location>
</feature>